<dbReference type="InterPro" id="IPR006680">
    <property type="entry name" value="Amidohydro-rel"/>
</dbReference>
<dbReference type="InterPro" id="IPR032466">
    <property type="entry name" value="Metal_Hydrolase"/>
</dbReference>
<dbReference type="Gene3D" id="3.10.20.70">
    <property type="entry name" value="Glutamine synthetase, N-terminal domain"/>
    <property type="match status" value="1"/>
</dbReference>
<dbReference type="Pfam" id="PF04909">
    <property type="entry name" value="Amidohydro_2"/>
    <property type="match status" value="1"/>
</dbReference>
<keyword evidence="6" id="KW-1185">Reference proteome</keyword>
<dbReference type="InterPro" id="IPR014746">
    <property type="entry name" value="Gln_synth/guanido_kin_cat_dom"/>
</dbReference>
<dbReference type="SUPFAM" id="SSF51556">
    <property type="entry name" value="Metallo-dependent hydrolases"/>
    <property type="match status" value="1"/>
</dbReference>
<evidence type="ECO:0000313" key="6">
    <source>
        <dbReference type="Proteomes" id="UP001305779"/>
    </source>
</evidence>
<name>A0ABR0E774_ZASCE</name>
<dbReference type="InterPro" id="IPR036651">
    <property type="entry name" value="Gln_synt_N_sf"/>
</dbReference>
<evidence type="ECO:0000313" key="5">
    <source>
        <dbReference type="EMBL" id="KAK4497259.1"/>
    </source>
</evidence>
<feature type="domain" description="GS catalytic" evidence="4">
    <location>
        <begin position="571"/>
        <end position="899"/>
    </location>
</feature>
<comment type="similarity">
    <text evidence="2 3">Belongs to the glutamine synthetase family.</text>
</comment>
<gene>
    <name evidence="5" type="ORF">PRZ48_011709</name>
</gene>
<sequence length="899" mass="99376">MAHTTTESLDDLRKIVRSCPIIDNHAHNLLKPHGLQTEDFLAATSEAEDEALEDHVKALPHFRAQRQLRTLYDLPLDAEWSGILKRRRELLERDPEGLIARCLEGTHTILVDDGLYGDFEDYSWHDQFVATPCKRIVRIEAVAAEILGALHQQGKLPVGVDIADEESCSLAWVDFIATFEEAIAASLEDSEVVGLKSVICYRSGLDIIVGKDADVAEAGLRSFRRHFLPSAVQEQFRVESKGMCDALVISACKLIDAARKATGIAKPIQFHTGLGDNDISLLQSDPACMQPLMKHFPTVPIVLLHSSYPFTREAGYLATVHKNVYLDIGLVFPMVSRDGQEKVVRQALEITPTSKILWSTDGHHHPETYYLANLQGRVALEKVLCEYVTREDLTVAQAVQAVKDILFFNSNLLYNLDLVLPATGGRSVSIHSKTNSRDANANGTPMPTVIPTRNIPTAVNTYRQTARQGNVQYVFVQWLDYNAQMRTRWFPILEFDKLMTSGPGRFAISNGNLGTTQNDHMSSICDPVGSIYVEPDLNSFRPLQPTGPVKNAASVMARFTDEQGLGLTACPRHTLQHLVDAFKQEYDISFLVGFEIEITFCRRGPKGSEEPFSPLDTNHAWGTFSDEQFMTSVALMTSIATVLQNIGIPIQALHSEAGAGQYEFVLPPLPPVQAVDTLIQAKQCIQQIAAQNGLRATCHPMPFPGIGTAAHAHISLNSSTAQLESIEQSFIANILAHLPAITAITMPQPVSYGRVADNSWTGGTWVAWGTNNRETPLRRVAAQRWEVRCLDGLANMYLALATILGVGLDGVRRQVPLSMRDCRVNPAGLEEEGRRALEILERLPRGFEDALRALEGGEGLKGMVGGTLVRDWVVVKKAEQEMLGAMGEGERRVWLIERY</sequence>
<protein>
    <recommendedName>
        <fullName evidence="1">Glutamine synthetase</fullName>
    </recommendedName>
</protein>
<dbReference type="PANTHER" id="PTHR43383:SF2">
    <property type="entry name" value="AMIDOHYDROLASE 2 FAMILY PROTEIN"/>
    <property type="match status" value="1"/>
</dbReference>
<comment type="caution">
    <text evidence="5">The sequence shown here is derived from an EMBL/GenBank/DDBJ whole genome shotgun (WGS) entry which is preliminary data.</text>
</comment>
<dbReference type="Gene3D" id="3.30.590.10">
    <property type="entry name" value="Glutamine synthetase/guanido kinase, catalytic domain"/>
    <property type="match status" value="1"/>
</dbReference>
<evidence type="ECO:0000256" key="2">
    <source>
        <dbReference type="PROSITE-ProRule" id="PRU01331"/>
    </source>
</evidence>
<accession>A0ABR0E774</accession>
<evidence type="ECO:0000256" key="1">
    <source>
        <dbReference type="ARBA" id="ARBA00021364"/>
    </source>
</evidence>
<proteinExistence type="inferred from homology"/>
<dbReference type="Gene3D" id="3.20.20.140">
    <property type="entry name" value="Metal-dependent hydrolases"/>
    <property type="match status" value="1"/>
</dbReference>
<dbReference type="Pfam" id="PF00120">
    <property type="entry name" value="Gln-synt_C"/>
    <property type="match status" value="1"/>
</dbReference>
<evidence type="ECO:0000256" key="3">
    <source>
        <dbReference type="RuleBase" id="RU000384"/>
    </source>
</evidence>
<dbReference type="InterPro" id="IPR008146">
    <property type="entry name" value="Gln_synth_cat_dom"/>
</dbReference>
<dbReference type="SUPFAM" id="SSF55931">
    <property type="entry name" value="Glutamine synthetase/guanido kinase"/>
    <property type="match status" value="1"/>
</dbReference>
<evidence type="ECO:0000259" key="4">
    <source>
        <dbReference type="PROSITE" id="PS51987"/>
    </source>
</evidence>
<organism evidence="5 6">
    <name type="scientific">Zasmidium cellare</name>
    <name type="common">Wine cellar mold</name>
    <name type="synonym">Racodium cellare</name>
    <dbReference type="NCBI Taxonomy" id="395010"/>
    <lineage>
        <taxon>Eukaryota</taxon>
        <taxon>Fungi</taxon>
        <taxon>Dikarya</taxon>
        <taxon>Ascomycota</taxon>
        <taxon>Pezizomycotina</taxon>
        <taxon>Dothideomycetes</taxon>
        <taxon>Dothideomycetidae</taxon>
        <taxon>Mycosphaerellales</taxon>
        <taxon>Mycosphaerellaceae</taxon>
        <taxon>Zasmidium</taxon>
    </lineage>
</organism>
<dbReference type="PANTHER" id="PTHR43383">
    <property type="entry name" value="NODULIN 6"/>
    <property type="match status" value="1"/>
</dbReference>
<dbReference type="SMART" id="SM01230">
    <property type="entry name" value="Gln-synt_C"/>
    <property type="match status" value="1"/>
</dbReference>
<dbReference type="PROSITE" id="PS51987">
    <property type="entry name" value="GS_CATALYTIC"/>
    <property type="match status" value="1"/>
</dbReference>
<dbReference type="EMBL" id="JAXOVC010000009">
    <property type="protein sequence ID" value="KAK4497259.1"/>
    <property type="molecule type" value="Genomic_DNA"/>
</dbReference>
<dbReference type="Proteomes" id="UP001305779">
    <property type="component" value="Unassembled WGS sequence"/>
</dbReference>
<reference evidence="5 6" key="1">
    <citation type="journal article" date="2023" name="G3 (Bethesda)">
        <title>A chromosome-level genome assembly of Zasmidium syzygii isolated from banana leaves.</title>
        <authorList>
            <person name="van Westerhoven A.C."/>
            <person name="Mehrabi R."/>
            <person name="Talebi R."/>
            <person name="Steentjes M.B.F."/>
            <person name="Corcolon B."/>
            <person name="Chong P.A."/>
            <person name="Kema G.H.J."/>
            <person name="Seidl M.F."/>
        </authorList>
    </citation>
    <scope>NUCLEOTIDE SEQUENCE [LARGE SCALE GENOMIC DNA]</scope>
    <source>
        <strain evidence="5 6">P124</strain>
    </source>
</reference>